<proteinExistence type="predicted"/>
<evidence type="ECO:0000256" key="1">
    <source>
        <dbReference type="SAM" id="MobiDB-lite"/>
    </source>
</evidence>
<sequence length="199" mass="22699">MIQVLKLNYSQKRDRVKLFIIILTLFSGISLLFLYLSGYFDSPETQISGESKKSVKTIPEASESIKNSGGIQTSDGTANAEHKESKELLSNNEIEKTQSIATEFIKAYYEFDITKPRIYPESVKDLMSDKLYAQENKYVRREKENSKVTSTKVLPVDQETAGEVIWSVTVNEEQEFFVSLKKYKEGWKVTAFNIEGDGH</sequence>
<keyword evidence="2" id="KW-0812">Transmembrane</keyword>
<keyword evidence="4" id="KW-1185">Reference proteome</keyword>
<evidence type="ECO:0000313" key="4">
    <source>
        <dbReference type="Proteomes" id="UP001527181"/>
    </source>
</evidence>
<protein>
    <recommendedName>
        <fullName evidence="5">DUF4878 domain-containing protein</fullName>
    </recommendedName>
</protein>
<dbReference type="RefSeq" id="WP_005552020.1">
    <property type="nucleotide sequence ID" value="NZ_JAMDLX010000076.1"/>
</dbReference>
<dbReference type="EMBL" id="JAMDNP010000134">
    <property type="protein sequence ID" value="MCY9764918.1"/>
    <property type="molecule type" value="Genomic_DNA"/>
</dbReference>
<feature type="region of interest" description="Disordered" evidence="1">
    <location>
        <begin position="51"/>
        <end position="85"/>
    </location>
</feature>
<name>A0ABT4H7F2_PAEAL</name>
<keyword evidence="2" id="KW-0472">Membrane</keyword>
<keyword evidence="2" id="KW-1133">Transmembrane helix</keyword>
<feature type="transmembrane region" description="Helical" evidence="2">
    <location>
        <begin position="16"/>
        <end position="36"/>
    </location>
</feature>
<evidence type="ECO:0000313" key="3">
    <source>
        <dbReference type="EMBL" id="MCY9764918.1"/>
    </source>
</evidence>
<comment type="caution">
    <text evidence="3">The sequence shown here is derived from an EMBL/GenBank/DDBJ whole genome shotgun (WGS) entry which is preliminary data.</text>
</comment>
<dbReference type="Proteomes" id="UP001527181">
    <property type="component" value="Unassembled WGS sequence"/>
</dbReference>
<evidence type="ECO:0000256" key="2">
    <source>
        <dbReference type="SAM" id="Phobius"/>
    </source>
</evidence>
<feature type="compositionally biased region" description="Polar residues" evidence="1">
    <location>
        <begin position="64"/>
        <end position="77"/>
    </location>
</feature>
<reference evidence="3 4" key="1">
    <citation type="submission" date="2022-05" db="EMBL/GenBank/DDBJ databases">
        <title>Genome Sequencing of Bee-Associated Microbes.</title>
        <authorList>
            <person name="Dunlap C."/>
        </authorList>
    </citation>
    <scope>NUCLEOTIDE SEQUENCE [LARGE SCALE GENOMIC DNA]</scope>
    <source>
        <strain evidence="3 4">NRRL B-04010</strain>
    </source>
</reference>
<accession>A0ABT4H7F2</accession>
<dbReference type="GeneID" id="94492202"/>
<organism evidence="3 4">
    <name type="scientific">Paenibacillus alvei</name>
    <name type="common">Bacillus alvei</name>
    <dbReference type="NCBI Taxonomy" id="44250"/>
    <lineage>
        <taxon>Bacteria</taxon>
        <taxon>Bacillati</taxon>
        <taxon>Bacillota</taxon>
        <taxon>Bacilli</taxon>
        <taxon>Bacillales</taxon>
        <taxon>Paenibacillaceae</taxon>
        <taxon>Paenibacillus</taxon>
    </lineage>
</organism>
<evidence type="ECO:0008006" key="5">
    <source>
        <dbReference type="Google" id="ProtNLM"/>
    </source>
</evidence>
<gene>
    <name evidence="3" type="ORF">M5X12_30955</name>
</gene>